<reference evidence="2 3" key="1">
    <citation type="journal article" date="2018" name="Mol. Plant">
        <title>The genome of Artemisia annua provides insight into the evolution of Asteraceae family and artemisinin biosynthesis.</title>
        <authorList>
            <person name="Shen Q."/>
            <person name="Zhang L."/>
            <person name="Liao Z."/>
            <person name="Wang S."/>
            <person name="Yan T."/>
            <person name="Shi P."/>
            <person name="Liu M."/>
            <person name="Fu X."/>
            <person name="Pan Q."/>
            <person name="Wang Y."/>
            <person name="Lv Z."/>
            <person name="Lu X."/>
            <person name="Zhang F."/>
            <person name="Jiang W."/>
            <person name="Ma Y."/>
            <person name="Chen M."/>
            <person name="Hao X."/>
            <person name="Li L."/>
            <person name="Tang Y."/>
            <person name="Lv G."/>
            <person name="Zhou Y."/>
            <person name="Sun X."/>
            <person name="Brodelius P.E."/>
            <person name="Rose J.K.C."/>
            <person name="Tang K."/>
        </authorList>
    </citation>
    <scope>NUCLEOTIDE SEQUENCE [LARGE SCALE GENOMIC DNA]</scope>
    <source>
        <strain evidence="3">cv. Huhao1</strain>
        <tissue evidence="2">Leaf</tissue>
    </source>
</reference>
<dbReference type="OrthoDB" id="1930729at2759"/>
<accession>A0A2U1KF37</accession>
<comment type="caution">
    <text evidence="2">The sequence shown here is derived from an EMBL/GenBank/DDBJ whole genome shotgun (WGS) entry which is preliminary data.</text>
</comment>
<dbReference type="GO" id="GO:0009535">
    <property type="term" value="C:chloroplast thylakoid membrane"/>
    <property type="evidence" value="ECO:0007669"/>
    <property type="project" value="TreeGrafter"/>
</dbReference>
<keyword evidence="3" id="KW-1185">Reference proteome</keyword>
<dbReference type="AlphaFoldDB" id="A0A2U1KF37"/>
<dbReference type="Gene3D" id="3.40.50.300">
    <property type="entry name" value="P-loop containing nucleotide triphosphate hydrolases"/>
    <property type="match status" value="1"/>
</dbReference>
<feature type="domain" description="AAA+ ATPase" evidence="1">
    <location>
        <begin position="5"/>
        <end position="142"/>
    </location>
</feature>
<dbReference type="SUPFAM" id="SSF52540">
    <property type="entry name" value="P-loop containing nucleoside triphosphate hydrolases"/>
    <property type="match status" value="1"/>
</dbReference>
<dbReference type="GO" id="GO:0006508">
    <property type="term" value="P:proteolysis"/>
    <property type="evidence" value="ECO:0007669"/>
    <property type="project" value="TreeGrafter"/>
</dbReference>
<dbReference type="Proteomes" id="UP000245207">
    <property type="component" value="Unassembled WGS sequence"/>
</dbReference>
<evidence type="ECO:0000313" key="3">
    <source>
        <dbReference type="Proteomes" id="UP000245207"/>
    </source>
</evidence>
<dbReference type="SMART" id="SM00382">
    <property type="entry name" value="AAA"/>
    <property type="match status" value="1"/>
</dbReference>
<dbReference type="InterPro" id="IPR027417">
    <property type="entry name" value="P-loop_NTPase"/>
</dbReference>
<protein>
    <submittedName>
        <fullName evidence="2">ATPase, AAA-type, core, P-loop containing nucleoside triphosphate hydrolase</fullName>
    </submittedName>
</protein>
<proteinExistence type="predicted"/>
<dbReference type="STRING" id="35608.A0A2U1KF37"/>
<dbReference type="EMBL" id="PKPP01020125">
    <property type="protein sequence ID" value="PWA35379.1"/>
    <property type="molecule type" value="Genomic_DNA"/>
</dbReference>
<dbReference type="Pfam" id="PF00004">
    <property type="entry name" value="AAA"/>
    <property type="match status" value="1"/>
</dbReference>
<dbReference type="PANTHER" id="PTHR23076">
    <property type="entry name" value="METALLOPROTEASE M41 FTSH"/>
    <property type="match status" value="1"/>
</dbReference>
<dbReference type="GO" id="GO:0004176">
    <property type="term" value="F:ATP-dependent peptidase activity"/>
    <property type="evidence" value="ECO:0007669"/>
    <property type="project" value="TreeGrafter"/>
</dbReference>
<dbReference type="GO" id="GO:0016887">
    <property type="term" value="F:ATP hydrolysis activity"/>
    <property type="evidence" value="ECO:0007669"/>
    <property type="project" value="InterPro"/>
</dbReference>
<dbReference type="InterPro" id="IPR003959">
    <property type="entry name" value="ATPase_AAA_core"/>
</dbReference>
<evidence type="ECO:0000313" key="2">
    <source>
        <dbReference type="EMBL" id="PWA35379.1"/>
    </source>
</evidence>
<organism evidence="2 3">
    <name type="scientific">Artemisia annua</name>
    <name type="common">Sweet wormwood</name>
    <dbReference type="NCBI Taxonomy" id="35608"/>
    <lineage>
        <taxon>Eukaryota</taxon>
        <taxon>Viridiplantae</taxon>
        <taxon>Streptophyta</taxon>
        <taxon>Embryophyta</taxon>
        <taxon>Tracheophyta</taxon>
        <taxon>Spermatophyta</taxon>
        <taxon>Magnoliopsida</taxon>
        <taxon>eudicotyledons</taxon>
        <taxon>Gunneridae</taxon>
        <taxon>Pentapetalae</taxon>
        <taxon>asterids</taxon>
        <taxon>campanulids</taxon>
        <taxon>Asterales</taxon>
        <taxon>Asteraceae</taxon>
        <taxon>Asteroideae</taxon>
        <taxon>Anthemideae</taxon>
        <taxon>Artemisiinae</taxon>
        <taxon>Artemisia</taxon>
    </lineage>
</organism>
<dbReference type="GO" id="GO:0005524">
    <property type="term" value="F:ATP binding"/>
    <property type="evidence" value="ECO:0007669"/>
    <property type="project" value="InterPro"/>
</dbReference>
<dbReference type="PANTHER" id="PTHR23076:SF110">
    <property type="entry name" value="INACTIVE ATP-DEPENDENT ZINC METALLOPROTEASE FTSHI 3, CHLOROPLASTIC-RELATED"/>
    <property type="match status" value="1"/>
</dbReference>
<name>A0A2U1KF37_ARTAN</name>
<sequence>MAREANVPFFLYGPPGTGKATLAHAMAREANVPFFCISACYIRTGDVRIKSLFDEARRRSPSIVFIDYVDEIASQRENCDSDCNLVEVNKIIRNTALEVKQLHNEMDKCNKDGSMVVVIAATDSPEALDSTFMSSCQFYKTFHVAKPDEDSRQKKAGFCFKDLIMEEDKEAICNLVASQTAGLSWANLENIAVEFRVAAKYRGGGRVTIDDVREAIRGFHFGKFVSGQSYSSGDIKFKSRVFPKKHGVKLYNLDLVGVLEDEEYFGKLFDEDAVRVCLLLVLEVIFMGRLLTDEVDDKLLRLVDDLQAWNSFPWGENIWRQLYNQLLNVVSRHRFQHLKGFQSSSKFVPTYTLSGFVWAFQSNTIFNFMDMDSRIIPKKQSLVE</sequence>
<keyword evidence="2" id="KW-0378">Hydrolase</keyword>
<dbReference type="Gene3D" id="1.10.8.60">
    <property type="match status" value="1"/>
</dbReference>
<evidence type="ECO:0000259" key="1">
    <source>
        <dbReference type="SMART" id="SM00382"/>
    </source>
</evidence>
<gene>
    <name evidence="2" type="ORF">CTI12_AA588900</name>
</gene>
<dbReference type="InterPro" id="IPR003593">
    <property type="entry name" value="AAA+_ATPase"/>
</dbReference>